<accession>A0A8H6RHT7</accession>
<dbReference type="InterPro" id="IPR016169">
    <property type="entry name" value="FAD-bd_PCMH_sub2"/>
</dbReference>
<protein>
    <submittedName>
        <fullName evidence="3">Putative xylitol oxidase</fullName>
    </submittedName>
</protein>
<dbReference type="InterPro" id="IPR010031">
    <property type="entry name" value="FAD_lactone_oxidase-like"/>
</dbReference>
<dbReference type="SUPFAM" id="SSF56176">
    <property type="entry name" value="FAD-binding/transporter-associated domain-like"/>
    <property type="match status" value="1"/>
</dbReference>
<reference evidence="3" key="1">
    <citation type="submission" date="2020-04" db="EMBL/GenBank/DDBJ databases">
        <title>Draft genome resource of the tomato pathogen Pseudocercospora fuligena.</title>
        <authorList>
            <person name="Zaccaron A."/>
        </authorList>
    </citation>
    <scope>NUCLEOTIDE SEQUENCE</scope>
    <source>
        <strain evidence="3">PF001</strain>
    </source>
</reference>
<dbReference type="InterPro" id="IPR016167">
    <property type="entry name" value="FAD-bd_PCMH_sub1"/>
</dbReference>
<sequence>MATQLAADYDVDSRIREVAKALEEHPEFSDKDVPGLAKLLDDYLDDNVDVNSWDSGRIDFMRRLLKVFKDSPVDNTYQDLQQYYTKDENDRLERFVEGETAEKCSHGFCDGPSLGTRHHIHRFFEGATRIVKNLFDINDDDKLMTIQQDLEFQNWGRTVTETPQYTCVPKNVADIQKIVRFGKQSGLAVRCAGYRHSWSPIFSRKGEILISLLPIDTATELPNIAALPLPDGRPNDLETIELLDGPARPGGKRLVRVGCATTNERLRRWCVEHNKVTLPFNIIMVEITCGGSNGPICHGAGIKHQTLSDLVRAIEYVDANGELRKITDQDSDFLKAGSGAFGLMGIVTHLTIEFDAMTYAEMRPYKLPVIQTIPPPPGFPEDKIPKALRPKKPLTDEQKRKAQADFEKHANEDYYSEWFWFPYADECWINCWNNTTDDSDVEDWPGPFAIFLSFLQQFTLNVLQYNKVLTEVVNQTKIAEAAVTLLSRFAMLNMPSVDEGAKPIKTHLINALHFQRAIQNVRVRDVEVEMPLIPQRTNPTKVDYTLVQQAWWDAILKCYEHSATCPQRFPLEMRIMGGSNVILAPQYGNKLGTCAIEILTLQNAVEIWQPYAQEVVDVWMSYKDPNTGERVKTRPHWAKEWIEYTVDGKPWFDKLKNEDFKDEIPEFKRILAKIGEEHGWTLEDLKARFSNELFDRLVFDDVHVEKKKDENGKVGLDEMNGGK</sequence>
<dbReference type="Pfam" id="PF04030">
    <property type="entry name" value="ALO"/>
    <property type="match status" value="1"/>
</dbReference>
<dbReference type="PROSITE" id="PS51387">
    <property type="entry name" value="FAD_PCMH"/>
    <property type="match status" value="1"/>
</dbReference>
<dbReference type="GO" id="GO:0003885">
    <property type="term" value="F:D-arabinono-1,4-lactone oxidase activity"/>
    <property type="evidence" value="ECO:0007669"/>
    <property type="project" value="InterPro"/>
</dbReference>
<dbReference type="UniPathway" id="UPA00771">
    <property type="reaction ID" value="UER00766"/>
</dbReference>
<organism evidence="3 4">
    <name type="scientific">Pseudocercospora fuligena</name>
    <dbReference type="NCBI Taxonomy" id="685502"/>
    <lineage>
        <taxon>Eukaryota</taxon>
        <taxon>Fungi</taxon>
        <taxon>Dikarya</taxon>
        <taxon>Ascomycota</taxon>
        <taxon>Pezizomycotina</taxon>
        <taxon>Dothideomycetes</taxon>
        <taxon>Dothideomycetidae</taxon>
        <taxon>Mycosphaerellales</taxon>
        <taxon>Mycosphaerellaceae</taxon>
        <taxon>Pseudocercospora</taxon>
    </lineage>
</organism>
<dbReference type="Gene3D" id="3.30.70.2520">
    <property type="match status" value="1"/>
</dbReference>
<name>A0A8H6RHT7_9PEZI</name>
<dbReference type="OrthoDB" id="610608at2759"/>
<dbReference type="Gene3D" id="3.30.465.10">
    <property type="match status" value="1"/>
</dbReference>
<gene>
    <name evidence="3" type="ORF">HII31_07996</name>
</gene>
<dbReference type="PANTHER" id="PTHR43762:SF1">
    <property type="entry name" value="D-ARABINONO-1,4-LACTONE OXIDASE"/>
    <property type="match status" value="1"/>
</dbReference>
<evidence type="ECO:0000313" key="4">
    <source>
        <dbReference type="Proteomes" id="UP000660729"/>
    </source>
</evidence>
<dbReference type="GO" id="GO:0016020">
    <property type="term" value="C:membrane"/>
    <property type="evidence" value="ECO:0007669"/>
    <property type="project" value="InterPro"/>
</dbReference>
<dbReference type="InterPro" id="IPR007173">
    <property type="entry name" value="ALO_C"/>
</dbReference>
<dbReference type="PANTHER" id="PTHR43762">
    <property type="entry name" value="L-GULONOLACTONE OXIDASE"/>
    <property type="match status" value="1"/>
</dbReference>
<comment type="caution">
    <text evidence="3">The sequence shown here is derived from an EMBL/GenBank/DDBJ whole genome shotgun (WGS) entry which is preliminary data.</text>
</comment>
<keyword evidence="1" id="KW-0560">Oxidoreductase</keyword>
<dbReference type="Proteomes" id="UP000660729">
    <property type="component" value="Unassembled WGS sequence"/>
</dbReference>
<evidence type="ECO:0000259" key="2">
    <source>
        <dbReference type="PROSITE" id="PS51387"/>
    </source>
</evidence>
<keyword evidence="4" id="KW-1185">Reference proteome</keyword>
<dbReference type="Gene3D" id="3.30.43.10">
    <property type="entry name" value="Uridine Diphospho-n-acetylenolpyruvylglucosamine Reductase, domain 2"/>
    <property type="match status" value="1"/>
</dbReference>
<dbReference type="InterPro" id="IPR016166">
    <property type="entry name" value="FAD-bd_PCMH"/>
</dbReference>
<dbReference type="GO" id="GO:0005739">
    <property type="term" value="C:mitochondrion"/>
    <property type="evidence" value="ECO:0007669"/>
    <property type="project" value="TreeGrafter"/>
</dbReference>
<dbReference type="EMBL" id="JABCIY010000168">
    <property type="protein sequence ID" value="KAF7190837.1"/>
    <property type="molecule type" value="Genomic_DNA"/>
</dbReference>
<proteinExistence type="predicted"/>
<dbReference type="AlphaFoldDB" id="A0A8H6RHT7"/>
<dbReference type="InterPro" id="IPR036318">
    <property type="entry name" value="FAD-bd_PCMH-like_sf"/>
</dbReference>
<evidence type="ECO:0000256" key="1">
    <source>
        <dbReference type="ARBA" id="ARBA00023002"/>
    </source>
</evidence>
<feature type="domain" description="FAD-binding PCMH-type" evidence="2">
    <location>
        <begin position="158"/>
        <end position="357"/>
    </location>
</feature>
<evidence type="ECO:0000313" key="3">
    <source>
        <dbReference type="EMBL" id="KAF7190837.1"/>
    </source>
</evidence>
<dbReference type="GO" id="GO:0071949">
    <property type="term" value="F:FAD binding"/>
    <property type="evidence" value="ECO:0007669"/>
    <property type="project" value="InterPro"/>
</dbReference>